<feature type="region of interest" description="Disordered" evidence="1">
    <location>
        <begin position="336"/>
        <end position="360"/>
    </location>
</feature>
<reference evidence="4 5" key="1">
    <citation type="submission" date="2024-03" db="EMBL/GenBank/DDBJ databases">
        <title>Draft genome sequence of Pseudonocardia nematodicida JCM 31783.</title>
        <authorList>
            <person name="Butdee W."/>
            <person name="Duangmal K."/>
        </authorList>
    </citation>
    <scope>NUCLEOTIDE SEQUENCE [LARGE SCALE GENOMIC DNA]</scope>
    <source>
        <strain evidence="4 5">JCM 31783</strain>
    </source>
</reference>
<dbReference type="PANTHER" id="PTHR30290:SF65">
    <property type="entry name" value="MONOACYL PHOSPHATIDYLINOSITOL TETRAMANNOSIDE-BINDING PROTEIN LPQW-RELATED"/>
    <property type="match status" value="1"/>
</dbReference>
<comment type="caution">
    <text evidence="4">The sequence shown here is derived from an EMBL/GenBank/DDBJ whole genome shotgun (WGS) entry which is preliminary data.</text>
</comment>
<feature type="compositionally biased region" description="Low complexity" evidence="1">
    <location>
        <begin position="455"/>
        <end position="480"/>
    </location>
</feature>
<dbReference type="InterPro" id="IPR039424">
    <property type="entry name" value="SBP_5"/>
</dbReference>
<sequence length="613" mass="63512">MTARRPFRALPALLLAGLLALTACSAEPQPAPAPEEPVPTEAVGAPTRVTVGVDGLGPGFNPHLRSDQSTTTTALAAITLPSVFRPDEQGNLRIDPTVATSAEVTSQDPFTVSYELNVEAGWSSGAPIAAEDFVYLWQQMSSQPNTVGAAGYREITDVRSRAAGKAVDVEFDQPYPHWQELFANLLPAHLLKDAPGGWTAPFQNGLPASGGPFRLMQVDRLRGEVLLARNDPYWDVPAVADEIVLRAIPPNTLPTALSSQDIDMALPDAAPDVTAALDVLARSPEPPTVQRAPRPLVQQLEFRSEDGPLADPRVREGIAALLDRNAIRERVSPDATPVDAFGAAPSDPGYTATAPDGAPARQDPVEAAAALTEAGYVRDADGRWALGGRPLSLVIGAGASRTQDVEIARVVAEQLEAGGVGATVVAPPAPDLLTSDTVAPVTPSPTTTPAPGAGPAPGGETPSQAPASPTASPSPEAGGGSAVAVDVVVVPRPAYGAIGPRLNSDYGCPPDGVGDDLPGTSCFPALQPLLDELLTGPEDPAVIGEAERVLWRQLPALPLYQAQGLVVSNRQTDESTRVTPGPIATGPLSSAKDWGEPEGSAEERSGDDEDPAN</sequence>
<dbReference type="Gene3D" id="3.40.190.10">
    <property type="entry name" value="Periplasmic binding protein-like II"/>
    <property type="match status" value="1"/>
</dbReference>
<evidence type="ECO:0000256" key="2">
    <source>
        <dbReference type="SAM" id="SignalP"/>
    </source>
</evidence>
<evidence type="ECO:0000313" key="4">
    <source>
        <dbReference type="EMBL" id="MEQ3551577.1"/>
    </source>
</evidence>
<feature type="signal peptide" evidence="2">
    <location>
        <begin position="1"/>
        <end position="25"/>
    </location>
</feature>
<dbReference type="PROSITE" id="PS51257">
    <property type="entry name" value="PROKAR_LIPOPROTEIN"/>
    <property type="match status" value="1"/>
</dbReference>
<dbReference type="Gene3D" id="3.90.76.10">
    <property type="entry name" value="Dipeptide-binding Protein, Domain 1"/>
    <property type="match status" value="1"/>
</dbReference>
<dbReference type="Proteomes" id="UP001494902">
    <property type="component" value="Unassembled WGS sequence"/>
</dbReference>
<feature type="region of interest" description="Disordered" evidence="1">
    <location>
        <begin position="569"/>
        <end position="613"/>
    </location>
</feature>
<dbReference type="EMBL" id="JBEDNQ010000005">
    <property type="protein sequence ID" value="MEQ3551577.1"/>
    <property type="molecule type" value="Genomic_DNA"/>
</dbReference>
<dbReference type="PANTHER" id="PTHR30290">
    <property type="entry name" value="PERIPLASMIC BINDING COMPONENT OF ABC TRANSPORTER"/>
    <property type="match status" value="1"/>
</dbReference>
<feature type="chain" id="PRO_5046277721" evidence="2">
    <location>
        <begin position="26"/>
        <end position="613"/>
    </location>
</feature>
<feature type="compositionally biased region" description="Pro residues" evidence="1">
    <location>
        <begin position="442"/>
        <end position="454"/>
    </location>
</feature>
<keyword evidence="2" id="KW-0732">Signal</keyword>
<gene>
    <name evidence="4" type="ORF">WIS52_13970</name>
</gene>
<name>A0ABV1KAT0_9PSEU</name>
<proteinExistence type="predicted"/>
<dbReference type="InterPro" id="IPR000914">
    <property type="entry name" value="SBP_5_dom"/>
</dbReference>
<evidence type="ECO:0000259" key="3">
    <source>
        <dbReference type="Pfam" id="PF00496"/>
    </source>
</evidence>
<evidence type="ECO:0000313" key="5">
    <source>
        <dbReference type="Proteomes" id="UP001494902"/>
    </source>
</evidence>
<dbReference type="Gene3D" id="3.10.105.10">
    <property type="entry name" value="Dipeptide-binding Protein, Domain 3"/>
    <property type="match status" value="1"/>
</dbReference>
<feature type="region of interest" description="Disordered" evidence="1">
    <location>
        <begin position="426"/>
        <end position="480"/>
    </location>
</feature>
<feature type="domain" description="Solute-binding protein family 5" evidence="3">
    <location>
        <begin position="94"/>
        <end position="426"/>
    </location>
</feature>
<accession>A0ABV1KAT0</accession>
<dbReference type="Pfam" id="PF00496">
    <property type="entry name" value="SBP_bac_5"/>
    <property type="match status" value="1"/>
</dbReference>
<protein>
    <submittedName>
        <fullName evidence="4">ABC transporter family substrate-binding protein</fullName>
    </submittedName>
</protein>
<organism evidence="4 5">
    <name type="scientific">Pseudonocardia nematodicida</name>
    <dbReference type="NCBI Taxonomy" id="1206997"/>
    <lineage>
        <taxon>Bacteria</taxon>
        <taxon>Bacillati</taxon>
        <taxon>Actinomycetota</taxon>
        <taxon>Actinomycetes</taxon>
        <taxon>Pseudonocardiales</taxon>
        <taxon>Pseudonocardiaceae</taxon>
        <taxon>Pseudonocardia</taxon>
    </lineage>
</organism>
<dbReference type="CDD" id="cd08501">
    <property type="entry name" value="PBP2_Lpqw"/>
    <property type="match status" value="1"/>
</dbReference>
<dbReference type="SUPFAM" id="SSF53850">
    <property type="entry name" value="Periplasmic binding protein-like II"/>
    <property type="match status" value="1"/>
</dbReference>
<keyword evidence="5" id="KW-1185">Reference proteome</keyword>
<evidence type="ECO:0000256" key="1">
    <source>
        <dbReference type="SAM" id="MobiDB-lite"/>
    </source>
</evidence>